<dbReference type="EMBL" id="JWZT01005265">
    <property type="protein sequence ID" value="KII61738.1"/>
    <property type="molecule type" value="Genomic_DNA"/>
</dbReference>
<proteinExistence type="predicted"/>
<sequence length="113" mass="13121">MSCDKLLRIVPLKNHVISMAKHVITFDTNKINAGKKKSQGHTHCNNIEGVVKQSVERRLNTMHVVKLYKKNKCDKWSVHDKQIKEPCIIYKTGLKKHVTQTRDSQRMTVSRQN</sequence>
<reference evidence="1 2" key="1">
    <citation type="journal article" date="2014" name="Genome Biol. Evol.">
        <title>The genome of the myxosporean Thelohanellus kitauei shows adaptations to nutrient acquisition within its fish host.</title>
        <authorList>
            <person name="Yang Y."/>
            <person name="Xiong J."/>
            <person name="Zhou Z."/>
            <person name="Huo F."/>
            <person name="Miao W."/>
            <person name="Ran C."/>
            <person name="Liu Y."/>
            <person name="Zhang J."/>
            <person name="Feng J."/>
            <person name="Wang M."/>
            <person name="Wang M."/>
            <person name="Wang L."/>
            <person name="Yao B."/>
        </authorList>
    </citation>
    <scope>NUCLEOTIDE SEQUENCE [LARGE SCALE GENOMIC DNA]</scope>
    <source>
        <strain evidence="1">Wuqing</strain>
    </source>
</reference>
<dbReference type="AlphaFoldDB" id="A0A0C2I929"/>
<gene>
    <name evidence="1" type="ORF">RF11_08838</name>
</gene>
<organism evidence="1 2">
    <name type="scientific">Thelohanellus kitauei</name>
    <name type="common">Myxosporean</name>
    <dbReference type="NCBI Taxonomy" id="669202"/>
    <lineage>
        <taxon>Eukaryota</taxon>
        <taxon>Metazoa</taxon>
        <taxon>Cnidaria</taxon>
        <taxon>Myxozoa</taxon>
        <taxon>Myxosporea</taxon>
        <taxon>Bivalvulida</taxon>
        <taxon>Platysporina</taxon>
        <taxon>Myxobolidae</taxon>
        <taxon>Thelohanellus</taxon>
    </lineage>
</organism>
<accession>A0A0C2I929</accession>
<protein>
    <submittedName>
        <fullName evidence="1">Uncharacterized protein</fullName>
    </submittedName>
</protein>
<name>A0A0C2I929_THEKT</name>
<evidence type="ECO:0000313" key="1">
    <source>
        <dbReference type="EMBL" id="KII61738.1"/>
    </source>
</evidence>
<evidence type="ECO:0000313" key="2">
    <source>
        <dbReference type="Proteomes" id="UP000031668"/>
    </source>
</evidence>
<comment type="caution">
    <text evidence="1">The sequence shown here is derived from an EMBL/GenBank/DDBJ whole genome shotgun (WGS) entry which is preliminary data.</text>
</comment>
<keyword evidence="2" id="KW-1185">Reference proteome</keyword>
<dbReference type="Proteomes" id="UP000031668">
    <property type="component" value="Unassembled WGS sequence"/>
</dbReference>